<dbReference type="Proteomes" id="UP000625711">
    <property type="component" value="Unassembled WGS sequence"/>
</dbReference>
<dbReference type="AlphaFoldDB" id="A0A834IB30"/>
<protein>
    <submittedName>
        <fullName evidence="1">Uncharacterized protein</fullName>
    </submittedName>
</protein>
<evidence type="ECO:0000313" key="1">
    <source>
        <dbReference type="EMBL" id="KAF7277892.1"/>
    </source>
</evidence>
<name>A0A834IB30_RHYFE</name>
<evidence type="ECO:0000313" key="2">
    <source>
        <dbReference type="Proteomes" id="UP000625711"/>
    </source>
</evidence>
<dbReference type="EMBL" id="JAACXV010000412">
    <property type="protein sequence ID" value="KAF7277892.1"/>
    <property type="molecule type" value="Genomic_DNA"/>
</dbReference>
<keyword evidence="2" id="KW-1185">Reference proteome</keyword>
<organism evidence="1 2">
    <name type="scientific">Rhynchophorus ferrugineus</name>
    <name type="common">Red palm weevil</name>
    <name type="synonym">Curculio ferrugineus</name>
    <dbReference type="NCBI Taxonomy" id="354439"/>
    <lineage>
        <taxon>Eukaryota</taxon>
        <taxon>Metazoa</taxon>
        <taxon>Ecdysozoa</taxon>
        <taxon>Arthropoda</taxon>
        <taxon>Hexapoda</taxon>
        <taxon>Insecta</taxon>
        <taxon>Pterygota</taxon>
        <taxon>Neoptera</taxon>
        <taxon>Endopterygota</taxon>
        <taxon>Coleoptera</taxon>
        <taxon>Polyphaga</taxon>
        <taxon>Cucujiformia</taxon>
        <taxon>Curculionidae</taxon>
        <taxon>Dryophthorinae</taxon>
        <taxon>Rhynchophorus</taxon>
    </lineage>
</organism>
<sequence>MCEAVDSLVVESLIINDGGVTSRASYVCAFGPLTNADLRDNCLIENNIANAPTAIRDKKKRDAREKMKRKTANGTGVDNWYVRPKNTATMPSSVRGRTDEEAAVFCPLFTVCRPVHNSQPCIKHRPSPSIPAFGSIVERAGVWLGWVVRSPYSNKFLAAALSVQPAPRPFGRLPRAADVTRPRRTARLHCAAFTESHGTVDPPVYFSLQSPMPFRFLRSVVPSTDGIDGEIPSQDSVNYLNNQRNEPSPKITFLELALAKQKGGKFEKTGLKPKRWRAPSSLKRPPIDARVFLERRRRRVRTPARGTRRERPRQIVDGRTRYIHIVGSLKRPQIYDPNINKGQFDRSIIEGLSVDPRSAIGKEPAGFHCSNVGRQKSETKAGRIFHQGKTDFWATATVA</sequence>
<proteinExistence type="predicted"/>
<reference evidence="1" key="1">
    <citation type="submission" date="2020-08" db="EMBL/GenBank/DDBJ databases">
        <title>Genome sequencing and assembly of the red palm weevil Rhynchophorus ferrugineus.</title>
        <authorList>
            <person name="Dias G.B."/>
            <person name="Bergman C.M."/>
            <person name="Manee M."/>
        </authorList>
    </citation>
    <scope>NUCLEOTIDE SEQUENCE</scope>
    <source>
        <strain evidence="1">AA-2017</strain>
        <tissue evidence="1">Whole larva</tissue>
    </source>
</reference>
<accession>A0A834IB30</accession>
<gene>
    <name evidence="1" type="ORF">GWI33_009145</name>
</gene>
<comment type="caution">
    <text evidence="1">The sequence shown here is derived from an EMBL/GenBank/DDBJ whole genome shotgun (WGS) entry which is preliminary data.</text>
</comment>